<dbReference type="InterPro" id="IPR018631">
    <property type="entry name" value="AAA-ATPase-like_dom"/>
</dbReference>
<accession>A0A927ZSX2</accession>
<dbReference type="PANTHER" id="PTHR34825:SF1">
    <property type="entry name" value="AAA-ATPASE-LIKE DOMAIN-CONTAINING PROTEIN"/>
    <property type="match status" value="1"/>
</dbReference>
<evidence type="ECO:0000313" key="3">
    <source>
        <dbReference type="EMBL" id="MBE6059338.1"/>
    </source>
</evidence>
<organism evidence="3 4">
    <name type="scientific">Clostridium sulfidigenes</name>
    <dbReference type="NCBI Taxonomy" id="318464"/>
    <lineage>
        <taxon>Bacteria</taxon>
        <taxon>Bacillati</taxon>
        <taxon>Bacillota</taxon>
        <taxon>Clostridia</taxon>
        <taxon>Eubacteriales</taxon>
        <taxon>Clostridiaceae</taxon>
        <taxon>Clostridium</taxon>
    </lineage>
</organism>
<comment type="caution">
    <text evidence="3">The sequence shown here is derived from an EMBL/GenBank/DDBJ whole genome shotgun (WGS) entry which is preliminary data.</text>
</comment>
<feature type="domain" description="AAA-ATPase-like" evidence="2">
    <location>
        <begin position="7"/>
        <end position="231"/>
    </location>
</feature>
<name>A0A927ZSX2_9CLOT</name>
<evidence type="ECO:0000256" key="1">
    <source>
        <dbReference type="SAM" id="Coils"/>
    </source>
</evidence>
<protein>
    <submittedName>
        <fullName evidence="3">AAA family ATPase</fullName>
    </submittedName>
</protein>
<feature type="coiled-coil region" evidence="1">
    <location>
        <begin position="502"/>
        <end position="529"/>
    </location>
</feature>
<evidence type="ECO:0000259" key="2">
    <source>
        <dbReference type="Pfam" id="PF09820"/>
    </source>
</evidence>
<dbReference type="InterPro" id="IPR012547">
    <property type="entry name" value="PDDEXK_9"/>
</dbReference>
<gene>
    <name evidence="3" type="ORF">E7215_04075</name>
</gene>
<dbReference type="InterPro" id="IPR027417">
    <property type="entry name" value="P-loop_NTPase"/>
</dbReference>
<dbReference type="PANTHER" id="PTHR34825">
    <property type="entry name" value="CONSERVED PROTEIN, WITH A WEAK D-GALACTARATE DEHYDRATASE/ALTRONATE HYDROLASE DOMAIN"/>
    <property type="match status" value="1"/>
</dbReference>
<dbReference type="AlphaFoldDB" id="A0A927ZSX2"/>
<dbReference type="Proteomes" id="UP000768462">
    <property type="component" value="Unassembled WGS sequence"/>
</dbReference>
<sequence length="558" mass="65477">MNFKPLPIGIDNFKRIIDDGYYYVDKSLLIKDIIDNKAGVNLFTRPRRFGKTLNISMLKYFFEKDEEDNAYLFKDLKIISEDDKYTSQMGQYPVINLSLKSSKQPNFQLAYECLLNEIIHEFKRHDYVLNSDKLTYEKADYLNIINRRAPKSQVVTLIKFLSECLQKYHNKNVIILIDEYDVPLENSFFRGFYGEMIDFLRSLFESALKTNDYLEFAVLTGCLRISKESIFTGLNNLEIISILNKYYDEYFGFKPEEAKKILEDYNLEDKESTVKQWYDGYIFGDAEVYNPWSVIKYVKDLYIDRNEFPRSYWANTSSNSIVKSLIERADDDTKSEVEELIAGKIIEKPIHEDITYGDIDSSMDNLWNFLFFTGYLKKAWIKMNENNEIVAGLTIPNEEIRLIYKNTILNWFESGVKSRDLTKMYDAIVTGDAVTFENELVDLLTESISFYDAYENFYHGFLLGSLVNMKRYIIKSNREAGKGRSDIVIRYPNSRGAAVILELKVAKNIRQLEEKCDEALNQIEDKHYDKPLLEEGYKNIIKYGITFYKKDCMIKKLI</sequence>
<dbReference type="Pfam" id="PF09820">
    <property type="entry name" value="AAA-ATPase_like"/>
    <property type="match status" value="1"/>
</dbReference>
<evidence type="ECO:0000313" key="4">
    <source>
        <dbReference type="Proteomes" id="UP000768462"/>
    </source>
</evidence>
<dbReference type="SUPFAM" id="SSF52540">
    <property type="entry name" value="P-loop containing nucleoside triphosphate hydrolases"/>
    <property type="match status" value="1"/>
</dbReference>
<dbReference type="EMBL" id="SVCM01000046">
    <property type="protein sequence ID" value="MBE6059338.1"/>
    <property type="molecule type" value="Genomic_DNA"/>
</dbReference>
<proteinExistence type="predicted"/>
<keyword evidence="1" id="KW-0175">Coiled coil</keyword>
<dbReference type="Pfam" id="PF08011">
    <property type="entry name" value="PDDEXK_9"/>
    <property type="match status" value="1"/>
</dbReference>
<reference evidence="3" key="1">
    <citation type="submission" date="2019-04" db="EMBL/GenBank/DDBJ databases">
        <title>Evolution of Biomass-Degrading Anaerobic Consortia Revealed by Metagenomics.</title>
        <authorList>
            <person name="Peng X."/>
        </authorList>
    </citation>
    <scope>NUCLEOTIDE SEQUENCE</scope>
    <source>
        <strain evidence="3">SIG254</strain>
    </source>
</reference>